<dbReference type="SUPFAM" id="SSF55961">
    <property type="entry name" value="Bet v1-like"/>
    <property type="match status" value="1"/>
</dbReference>
<dbReference type="Proteomes" id="UP000816034">
    <property type="component" value="Unassembled WGS sequence"/>
</dbReference>
<dbReference type="AlphaFoldDB" id="A0AA88GBY2"/>
<organism evidence="3 4">
    <name type="scientific">Naegleria lovaniensis</name>
    <name type="common">Amoeba</name>
    <dbReference type="NCBI Taxonomy" id="51637"/>
    <lineage>
        <taxon>Eukaryota</taxon>
        <taxon>Discoba</taxon>
        <taxon>Heterolobosea</taxon>
        <taxon>Tetramitia</taxon>
        <taxon>Eutetramitia</taxon>
        <taxon>Vahlkampfiidae</taxon>
        <taxon>Naegleria</taxon>
    </lineage>
</organism>
<dbReference type="PROSITE" id="PS50132">
    <property type="entry name" value="RGS"/>
    <property type="match status" value="1"/>
</dbReference>
<evidence type="ECO:0000259" key="2">
    <source>
        <dbReference type="PROSITE" id="PS50132"/>
    </source>
</evidence>
<dbReference type="EMBL" id="PYSW02000066">
    <property type="protein sequence ID" value="KAG2372822.1"/>
    <property type="molecule type" value="Genomic_DNA"/>
</dbReference>
<accession>A0AA88GBY2</accession>
<dbReference type="Gene3D" id="3.30.530.20">
    <property type="match status" value="1"/>
</dbReference>
<sequence length="718" mass="82072">MMDSIMTTMNAPNGSLSNAAQLFTLVKEMTKCYSIKFNEFLERGREDDFVMAFREFLTCEHNDMTLDLIYEIEDFKLCPKEDYKKRFKKAKKMIQWYIRDDSSRQVNLPATLKDQCMSEFEKSTISKNGNHDNLSSLEAIFDKIYTHLHYSLKSDNFFRFTSSDLFVKCILQNLQTLKQKLQNSNMSNSSNNNNNNQSPPNSAPSHSNTSTSPRQQDSQSQQLWNNVLELFFLEIGEKKLLPSNLNAPNNNGNNYNNTGHNNGAIHDSSPVSSQSQSSQENDSNVTNHPKLVPSQFFLNVNSFNSSSDSQSSSPNSLLPSTSPPPTLSPRGLNQQLLTKDLTQLALELDEILEEPFTQNRMVHEKHFRFIHSLAMSNNLFTKLDPPIVNHEKQENTNQNGSNAPVASMNWTCAYTADLKHPKKKKSYRLFKQTGILNASPLEVLYSILDAEYSRIVGDQMNEESNPLEYVSCDFSTNRKRRALSNPPLKENGNSNSCENMTSCQEDEFHSTWATRMLFKLGFPLKSREFLVSMSLRNETLAMWDLNGTRSEKIFREICKDPYSNFTLVRAPYQYNEDKIDVVKNHTRGIFFGGTIIEKVSENQTRFTLVSHINMNTKIPTSLYYSSARNRTVEVISSIQSVVEILRNRKYQNSTSDEHSSNESLSSSSETSSNMKLFPTSPRILEKTIKSEMLLRTLNENMQKIGSKYGFTIEELISH</sequence>
<dbReference type="RefSeq" id="XP_044541997.1">
    <property type="nucleotide sequence ID" value="XM_044688942.1"/>
</dbReference>
<feature type="region of interest" description="Disordered" evidence="1">
    <location>
        <begin position="303"/>
        <end position="332"/>
    </location>
</feature>
<protein>
    <recommendedName>
        <fullName evidence="2">RGS domain-containing protein</fullName>
    </recommendedName>
</protein>
<dbReference type="SMART" id="SM00315">
    <property type="entry name" value="RGS"/>
    <property type="match status" value="1"/>
</dbReference>
<keyword evidence="4" id="KW-1185">Reference proteome</keyword>
<dbReference type="InterPro" id="IPR016137">
    <property type="entry name" value="RGS"/>
</dbReference>
<dbReference type="Pfam" id="PF00615">
    <property type="entry name" value="RGS"/>
    <property type="match status" value="1"/>
</dbReference>
<dbReference type="InterPro" id="IPR044926">
    <property type="entry name" value="RGS_subdomain_2"/>
</dbReference>
<feature type="compositionally biased region" description="Low complexity" evidence="1">
    <location>
        <begin position="184"/>
        <end position="213"/>
    </location>
</feature>
<feature type="compositionally biased region" description="Low complexity" evidence="1">
    <location>
        <begin position="303"/>
        <end position="320"/>
    </location>
</feature>
<dbReference type="InterPro" id="IPR023393">
    <property type="entry name" value="START-like_dom_sf"/>
</dbReference>
<gene>
    <name evidence="3" type="ORF">C9374_013102</name>
</gene>
<evidence type="ECO:0000313" key="4">
    <source>
        <dbReference type="Proteomes" id="UP000816034"/>
    </source>
</evidence>
<dbReference type="Gene3D" id="1.10.167.10">
    <property type="entry name" value="Regulator of G-protein Signalling 4, domain 2"/>
    <property type="match status" value="1"/>
</dbReference>
<dbReference type="SUPFAM" id="SSF48097">
    <property type="entry name" value="Regulator of G-protein signaling, RGS"/>
    <property type="match status" value="1"/>
</dbReference>
<feature type="compositionally biased region" description="Low complexity" evidence="1">
    <location>
        <begin position="661"/>
        <end position="673"/>
    </location>
</feature>
<evidence type="ECO:0000313" key="3">
    <source>
        <dbReference type="EMBL" id="KAG2372822.1"/>
    </source>
</evidence>
<dbReference type="InterPro" id="IPR036305">
    <property type="entry name" value="RGS_sf"/>
</dbReference>
<dbReference type="GeneID" id="68105555"/>
<reference evidence="3 4" key="1">
    <citation type="journal article" date="2018" name="BMC Genomics">
        <title>The genome of Naegleria lovaniensis, the basis for a comparative approach to unravel pathogenicity factors of the human pathogenic amoeba N. fowleri.</title>
        <authorList>
            <person name="Liechti N."/>
            <person name="Schurch N."/>
            <person name="Bruggmann R."/>
            <person name="Wittwer M."/>
        </authorList>
    </citation>
    <scope>NUCLEOTIDE SEQUENCE [LARGE SCALE GENOMIC DNA]</scope>
    <source>
        <strain evidence="3 4">ATCC 30569</strain>
    </source>
</reference>
<feature type="domain" description="RGS" evidence="2">
    <location>
        <begin position="53"/>
        <end position="170"/>
    </location>
</feature>
<evidence type="ECO:0000256" key="1">
    <source>
        <dbReference type="SAM" id="MobiDB-lite"/>
    </source>
</evidence>
<name>A0AA88GBY2_NAELO</name>
<feature type="region of interest" description="Disordered" evidence="1">
    <location>
        <begin position="184"/>
        <end position="220"/>
    </location>
</feature>
<proteinExistence type="predicted"/>
<feature type="region of interest" description="Disordered" evidence="1">
    <location>
        <begin position="246"/>
        <end position="290"/>
    </location>
</feature>
<comment type="caution">
    <text evidence="3">The sequence shown here is derived from an EMBL/GenBank/DDBJ whole genome shotgun (WGS) entry which is preliminary data.</text>
</comment>
<feature type="compositionally biased region" description="Low complexity" evidence="1">
    <location>
        <begin position="246"/>
        <end position="279"/>
    </location>
</feature>
<feature type="region of interest" description="Disordered" evidence="1">
    <location>
        <begin position="651"/>
        <end position="676"/>
    </location>
</feature>